<feature type="transmembrane region" description="Helical" evidence="1">
    <location>
        <begin position="28"/>
        <end position="46"/>
    </location>
</feature>
<keyword evidence="1" id="KW-0812">Transmembrane</keyword>
<dbReference type="PANTHER" id="PTHR35335">
    <property type="entry name" value="UPF0716 PROTEIN FXSA"/>
    <property type="match status" value="1"/>
</dbReference>
<evidence type="ECO:0000313" key="2">
    <source>
        <dbReference type="EMBL" id="MBD7943567.1"/>
    </source>
</evidence>
<keyword evidence="1" id="KW-1133">Transmembrane helix</keyword>
<keyword evidence="1" id="KW-0472">Membrane</keyword>
<organism evidence="2 3">
    <name type="scientific">Psychrobacillus faecigallinarum</name>
    <dbReference type="NCBI Taxonomy" id="2762235"/>
    <lineage>
        <taxon>Bacteria</taxon>
        <taxon>Bacillati</taxon>
        <taxon>Bacillota</taxon>
        <taxon>Bacilli</taxon>
        <taxon>Bacillales</taxon>
        <taxon>Bacillaceae</taxon>
        <taxon>Psychrobacillus</taxon>
    </lineage>
</organism>
<evidence type="ECO:0000256" key="1">
    <source>
        <dbReference type="SAM" id="Phobius"/>
    </source>
</evidence>
<evidence type="ECO:0000313" key="3">
    <source>
        <dbReference type="Proteomes" id="UP000640786"/>
    </source>
</evidence>
<sequence>MKWIIGLFVVVPAIELYILLLAGKSIGAFNTLLLIIATGVIGGFVAKRQGMKAFREVSDSVKNYQAPGESAINGISIFLGAILVVLPGFISDILGFLLLFSPTRKLFKPLFYRWIRKKMKKNQIIVMKSS</sequence>
<name>A0ABR8R7Q9_9BACI</name>
<reference evidence="2 3" key="1">
    <citation type="submission" date="2020-08" db="EMBL/GenBank/DDBJ databases">
        <title>A Genomic Blueprint of the Chicken Gut Microbiome.</title>
        <authorList>
            <person name="Gilroy R."/>
            <person name="Ravi A."/>
            <person name="Getino M."/>
            <person name="Pursley I."/>
            <person name="Horton D.L."/>
            <person name="Alikhan N.-F."/>
            <person name="Baker D."/>
            <person name="Gharbi K."/>
            <person name="Hall N."/>
            <person name="Watson M."/>
            <person name="Adriaenssens E.M."/>
            <person name="Foster-Nyarko E."/>
            <person name="Jarju S."/>
            <person name="Secka A."/>
            <person name="Antonio M."/>
            <person name="Oren A."/>
            <person name="Chaudhuri R."/>
            <person name="La Ragione R.M."/>
            <person name="Hildebrand F."/>
            <person name="Pallen M.J."/>
        </authorList>
    </citation>
    <scope>NUCLEOTIDE SEQUENCE [LARGE SCALE GENOMIC DNA]</scope>
    <source>
        <strain evidence="2 3">Sa2BUA9</strain>
    </source>
</reference>
<proteinExistence type="predicted"/>
<dbReference type="RefSeq" id="WP_144535407.1">
    <property type="nucleotide sequence ID" value="NZ_JACSQO010000002.1"/>
</dbReference>
<dbReference type="PANTHER" id="PTHR35335:SF1">
    <property type="entry name" value="UPF0716 PROTEIN FXSA"/>
    <property type="match status" value="1"/>
</dbReference>
<dbReference type="InterPro" id="IPR007313">
    <property type="entry name" value="FxsA"/>
</dbReference>
<keyword evidence="3" id="KW-1185">Reference proteome</keyword>
<protein>
    <submittedName>
        <fullName evidence="2">FxsA family protein</fullName>
    </submittedName>
</protein>
<dbReference type="EMBL" id="JACSQO010000002">
    <property type="protein sequence ID" value="MBD7943567.1"/>
    <property type="molecule type" value="Genomic_DNA"/>
</dbReference>
<feature type="transmembrane region" description="Helical" evidence="1">
    <location>
        <begin position="77"/>
        <end position="100"/>
    </location>
</feature>
<dbReference type="Pfam" id="PF04186">
    <property type="entry name" value="FxsA"/>
    <property type="match status" value="1"/>
</dbReference>
<dbReference type="Proteomes" id="UP000640786">
    <property type="component" value="Unassembled WGS sequence"/>
</dbReference>
<comment type="caution">
    <text evidence="2">The sequence shown here is derived from an EMBL/GenBank/DDBJ whole genome shotgun (WGS) entry which is preliminary data.</text>
</comment>
<accession>A0ABR8R7Q9</accession>
<gene>
    <name evidence="2" type="ORF">H9650_05490</name>
</gene>
<feature type="transmembrane region" description="Helical" evidence="1">
    <location>
        <begin position="5"/>
        <end position="22"/>
    </location>
</feature>
<dbReference type="NCBIfam" id="NF008528">
    <property type="entry name" value="PRK11463.1-2"/>
    <property type="match status" value="1"/>
</dbReference>